<sequence>MTGNKTVKEVYKIANAAVQFSGLVMPDHESLHAFPWWQIKFTSGVAVVETAGEHVPLCPEAHIHESLADKASSLKGKSVWRDKAKQTHIMTSTPTV</sequence>
<comment type="caution">
    <text evidence="1">The sequence shown here is derived from an EMBL/GenBank/DDBJ whole genome shotgun (WGS) entry which is preliminary data.</text>
</comment>
<dbReference type="EMBL" id="JBBPBM010000013">
    <property type="protein sequence ID" value="KAK8561644.1"/>
    <property type="molecule type" value="Genomic_DNA"/>
</dbReference>
<proteinExistence type="predicted"/>
<name>A0ABR2EI27_9ROSI</name>
<reference evidence="1 2" key="1">
    <citation type="journal article" date="2024" name="G3 (Bethesda)">
        <title>Genome assembly of Hibiscus sabdariffa L. provides insights into metabolisms of medicinal natural products.</title>
        <authorList>
            <person name="Kim T."/>
        </authorList>
    </citation>
    <scope>NUCLEOTIDE SEQUENCE [LARGE SCALE GENOMIC DNA]</scope>
    <source>
        <strain evidence="1">TK-2024</strain>
        <tissue evidence="1">Old leaves</tissue>
    </source>
</reference>
<accession>A0ABR2EI27</accession>
<protein>
    <submittedName>
        <fullName evidence="1">Uncharacterized protein</fullName>
    </submittedName>
</protein>
<evidence type="ECO:0000313" key="2">
    <source>
        <dbReference type="Proteomes" id="UP001472677"/>
    </source>
</evidence>
<gene>
    <name evidence="1" type="ORF">V6N12_048708</name>
</gene>
<keyword evidence="2" id="KW-1185">Reference proteome</keyword>
<dbReference type="Proteomes" id="UP001472677">
    <property type="component" value="Unassembled WGS sequence"/>
</dbReference>
<organism evidence="1 2">
    <name type="scientific">Hibiscus sabdariffa</name>
    <name type="common">roselle</name>
    <dbReference type="NCBI Taxonomy" id="183260"/>
    <lineage>
        <taxon>Eukaryota</taxon>
        <taxon>Viridiplantae</taxon>
        <taxon>Streptophyta</taxon>
        <taxon>Embryophyta</taxon>
        <taxon>Tracheophyta</taxon>
        <taxon>Spermatophyta</taxon>
        <taxon>Magnoliopsida</taxon>
        <taxon>eudicotyledons</taxon>
        <taxon>Gunneridae</taxon>
        <taxon>Pentapetalae</taxon>
        <taxon>rosids</taxon>
        <taxon>malvids</taxon>
        <taxon>Malvales</taxon>
        <taxon>Malvaceae</taxon>
        <taxon>Malvoideae</taxon>
        <taxon>Hibiscus</taxon>
    </lineage>
</organism>
<evidence type="ECO:0000313" key="1">
    <source>
        <dbReference type="EMBL" id="KAK8561644.1"/>
    </source>
</evidence>